<keyword evidence="2" id="KW-1185">Reference proteome</keyword>
<organism evidence="1 2">
    <name type="scientific">Methanospirillum stamsii</name>
    <dbReference type="NCBI Taxonomy" id="1277351"/>
    <lineage>
        <taxon>Archaea</taxon>
        <taxon>Methanobacteriati</taxon>
        <taxon>Methanobacteriota</taxon>
        <taxon>Stenosarchaea group</taxon>
        <taxon>Methanomicrobia</taxon>
        <taxon>Methanomicrobiales</taxon>
        <taxon>Methanospirillaceae</taxon>
        <taxon>Methanospirillum</taxon>
    </lineage>
</organism>
<sequence length="103" mass="12073">MPNEIGRATRLVGSDDFCIKCRGRHFRIRESDARRLLSGQRETDIYSLQGYTRQGTIQAGKDFYRLKLNYEPVFSHMNRFNLLISGAYWFSPLIDHCREVAKL</sequence>
<evidence type="ECO:0000313" key="1">
    <source>
        <dbReference type="EMBL" id="PWR74835.1"/>
    </source>
</evidence>
<dbReference type="Proteomes" id="UP000245934">
    <property type="component" value="Unassembled WGS sequence"/>
</dbReference>
<evidence type="ECO:0000313" key="2">
    <source>
        <dbReference type="Proteomes" id="UP000245934"/>
    </source>
</evidence>
<dbReference type="RefSeq" id="WP_109940598.1">
    <property type="nucleotide sequence ID" value="NZ_CP176366.1"/>
</dbReference>
<dbReference type="AlphaFoldDB" id="A0A2V2N8F0"/>
<name>A0A2V2N8F0_9EURY</name>
<gene>
    <name evidence="1" type="ORF">DLD82_08025</name>
</gene>
<reference evidence="1 2" key="1">
    <citation type="submission" date="2018-05" db="EMBL/GenBank/DDBJ databases">
        <title>Draft genome of Methanospirillum stamsii Pt1.</title>
        <authorList>
            <person name="Dueholm M.S."/>
            <person name="Nielsen P.H."/>
            <person name="Bakmann L.F."/>
            <person name="Otzen D.E."/>
        </authorList>
    </citation>
    <scope>NUCLEOTIDE SEQUENCE [LARGE SCALE GENOMIC DNA]</scope>
    <source>
        <strain evidence="1 2">Pt1</strain>
    </source>
</reference>
<protein>
    <submittedName>
        <fullName evidence="1">Uncharacterized protein</fullName>
    </submittedName>
</protein>
<dbReference type="EMBL" id="QGMZ01000015">
    <property type="protein sequence ID" value="PWR74835.1"/>
    <property type="molecule type" value="Genomic_DNA"/>
</dbReference>
<comment type="caution">
    <text evidence="1">The sequence shown here is derived from an EMBL/GenBank/DDBJ whole genome shotgun (WGS) entry which is preliminary data.</text>
</comment>
<accession>A0A2V2N8F0</accession>
<proteinExistence type="predicted"/>
<dbReference type="GeneID" id="97610551"/>